<evidence type="ECO:0000256" key="1">
    <source>
        <dbReference type="ARBA" id="ARBA00023002"/>
    </source>
</evidence>
<dbReference type="Gene3D" id="1.20.910.10">
    <property type="entry name" value="Heme oxygenase-like"/>
    <property type="match status" value="1"/>
</dbReference>
<dbReference type="InterPro" id="IPR004305">
    <property type="entry name" value="Thiaminase-2/PQQC"/>
</dbReference>
<dbReference type="GO" id="GO:0016491">
    <property type="term" value="F:oxidoreductase activity"/>
    <property type="evidence" value="ECO:0007669"/>
    <property type="project" value="UniProtKB-KW"/>
</dbReference>
<dbReference type="InterPro" id="IPR016084">
    <property type="entry name" value="Haem_Oase-like_multi-hlx"/>
</dbReference>
<dbReference type="InterPro" id="IPR032553">
    <property type="entry name" value="UCP032676_Znf-C2H2"/>
</dbReference>
<keyword evidence="5" id="KW-1185">Reference proteome</keyword>
<dbReference type="PANTHER" id="PTHR40279">
    <property type="entry name" value="PQQC-LIKE PROTEIN"/>
    <property type="match status" value="1"/>
</dbReference>
<evidence type="ECO:0000313" key="5">
    <source>
        <dbReference type="Proteomes" id="UP000193404"/>
    </source>
</evidence>
<dbReference type="STRING" id="282676.B6F84_00640"/>
<dbReference type="RefSeq" id="WP_148690424.1">
    <property type="nucleotide sequence ID" value="NZ_CP020477.1"/>
</dbReference>
<sequence length="295" mass="34288">MPICPVCEITYDSWDQVSDHMLKFVEKSEAKHVMWLNHNISIKSLNQKELSEKLEEFFSLNESLAMWIRRRFIERFYGTEPHPFMVAMQNPTKGVLLGYVLEHQHFLRNWVRILSTIIYRSEYDDVVRYELENMTTEFLGFEGKPSHYELLIRMGESLGLKRAEILSTPPLPATLSAIKTWKNIAETKGWVETMAAMHSLELVSDRSLIKDGATIPYFSPKILESNEYPDAVKNFLREGYEADLYHAGEALRLVEKYAKNPEIIQVIVLKSFDAFAKYLLSRLERGMMLDPLVKA</sequence>
<dbReference type="KEGG" id="aman:B6F84_00640"/>
<protein>
    <submittedName>
        <fullName evidence="4">TenA family transcriptional regulator</fullName>
    </submittedName>
</protein>
<dbReference type="Pfam" id="PF03070">
    <property type="entry name" value="TENA_THI-4"/>
    <property type="match status" value="1"/>
</dbReference>
<name>A0A1W6JWP9_9CREN</name>
<feature type="domain" description="Thiaminase-2/PQQC" evidence="2">
    <location>
        <begin position="69"/>
        <end position="281"/>
    </location>
</feature>
<evidence type="ECO:0000259" key="3">
    <source>
        <dbReference type="Pfam" id="PF16293"/>
    </source>
</evidence>
<dbReference type="SUPFAM" id="SSF48613">
    <property type="entry name" value="Heme oxygenase-like"/>
    <property type="match status" value="1"/>
</dbReference>
<dbReference type="Pfam" id="PF16293">
    <property type="entry name" value="zf-C2H2_9"/>
    <property type="match status" value="1"/>
</dbReference>
<organism evidence="4 5">
    <name type="scientific">Acidianus manzaensis</name>
    <dbReference type="NCBI Taxonomy" id="282676"/>
    <lineage>
        <taxon>Archaea</taxon>
        <taxon>Thermoproteota</taxon>
        <taxon>Thermoprotei</taxon>
        <taxon>Sulfolobales</taxon>
        <taxon>Sulfolobaceae</taxon>
        <taxon>Acidianus</taxon>
    </lineage>
</organism>
<dbReference type="InterPro" id="IPR017004">
    <property type="entry name" value="UCP032676_PqqC"/>
</dbReference>
<dbReference type="Proteomes" id="UP000193404">
    <property type="component" value="Chromosome"/>
</dbReference>
<dbReference type="PANTHER" id="PTHR40279:SF3">
    <property type="entry name" value="4-AMINOBENZOATE SYNTHASE"/>
    <property type="match status" value="1"/>
</dbReference>
<dbReference type="AlphaFoldDB" id="A0A1W6JWP9"/>
<reference evidence="4 5" key="1">
    <citation type="submission" date="2017-03" db="EMBL/GenBank/DDBJ databases">
        <title>Sulfur activation and transportation mechanism of thermophilic Archaea Acidianus manzaensis YN-25.</title>
        <authorList>
            <person name="Ma Y."/>
            <person name="Yang Y."/>
            <person name="Xia J."/>
        </authorList>
    </citation>
    <scope>NUCLEOTIDE SEQUENCE [LARGE SCALE GENOMIC DNA]</scope>
    <source>
        <strain evidence="4 5">YN-25</strain>
    </source>
</reference>
<dbReference type="PIRSF" id="PIRSF032676">
    <property type="entry name" value="UCP032676_PQQC"/>
    <property type="match status" value="1"/>
</dbReference>
<dbReference type="EMBL" id="CP020477">
    <property type="protein sequence ID" value="ARM74677.1"/>
    <property type="molecule type" value="Genomic_DNA"/>
</dbReference>
<dbReference type="GeneID" id="41589379"/>
<proteinExistence type="predicted"/>
<keyword evidence="1" id="KW-0560">Oxidoreductase</keyword>
<accession>A0A1W6JWP9</accession>
<dbReference type="OrthoDB" id="56558at2157"/>
<gene>
    <name evidence="4" type="ORF">B6F84_00640</name>
</gene>
<evidence type="ECO:0000259" key="2">
    <source>
        <dbReference type="Pfam" id="PF03070"/>
    </source>
</evidence>
<dbReference type="InterPro" id="IPR039068">
    <property type="entry name" value="PqqC-like"/>
</dbReference>
<feature type="domain" description="UCP032676 C2H2 type zinc-finger" evidence="3">
    <location>
        <begin position="1"/>
        <end position="59"/>
    </location>
</feature>
<evidence type="ECO:0000313" key="4">
    <source>
        <dbReference type="EMBL" id="ARM74677.1"/>
    </source>
</evidence>